<evidence type="ECO:0000313" key="3">
    <source>
        <dbReference type="Proteomes" id="UP000886803"/>
    </source>
</evidence>
<comment type="caution">
    <text evidence="2">The sequence shown here is derived from an EMBL/GenBank/DDBJ whole genome shotgun (WGS) entry which is preliminary data.</text>
</comment>
<dbReference type="Proteomes" id="UP000886803">
    <property type="component" value="Unassembled WGS sequence"/>
</dbReference>
<proteinExistence type="predicted"/>
<keyword evidence="1" id="KW-0732">Signal</keyword>
<dbReference type="EMBL" id="DWYG01000005">
    <property type="protein sequence ID" value="HJB40945.1"/>
    <property type="molecule type" value="Genomic_DNA"/>
</dbReference>
<evidence type="ECO:0008006" key="4">
    <source>
        <dbReference type="Google" id="ProtNLM"/>
    </source>
</evidence>
<feature type="chain" id="PRO_5039059701" description="WG repeat-containing protein" evidence="1">
    <location>
        <begin position="24"/>
        <end position="467"/>
    </location>
</feature>
<organism evidence="2 3">
    <name type="scientific">Candidatus Gemmiger avicola</name>
    <dbReference type="NCBI Taxonomy" id="2838605"/>
    <lineage>
        <taxon>Bacteria</taxon>
        <taxon>Bacillati</taxon>
        <taxon>Bacillota</taxon>
        <taxon>Clostridia</taxon>
        <taxon>Eubacteriales</taxon>
        <taxon>Gemmiger</taxon>
    </lineage>
</organism>
<feature type="signal peptide" evidence="1">
    <location>
        <begin position="1"/>
        <end position="23"/>
    </location>
</feature>
<evidence type="ECO:0000256" key="1">
    <source>
        <dbReference type="SAM" id="SignalP"/>
    </source>
</evidence>
<reference evidence="2" key="1">
    <citation type="journal article" date="2021" name="PeerJ">
        <title>Extensive microbial diversity within the chicken gut microbiome revealed by metagenomics and culture.</title>
        <authorList>
            <person name="Gilroy R."/>
            <person name="Ravi A."/>
            <person name="Getino M."/>
            <person name="Pursley I."/>
            <person name="Horton D.L."/>
            <person name="Alikhan N.F."/>
            <person name="Baker D."/>
            <person name="Gharbi K."/>
            <person name="Hall N."/>
            <person name="Watson M."/>
            <person name="Adriaenssens E.M."/>
            <person name="Foster-Nyarko E."/>
            <person name="Jarju S."/>
            <person name="Secka A."/>
            <person name="Antonio M."/>
            <person name="Oren A."/>
            <person name="Chaudhuri R.R."/>
            <person name="La Ragione R."/>
            <person name="Hildebrand F."/>
            <person name="Pallen M.J."/>
        </authorList>
    </citation>
    <scope>NUCLEOTIDE SEQUENCE</scope>
    <source>
        <strain evidence="2">ChiBcec8-13705</strain>
    </source>
</reference>
<dbReference type="AlphaFoldDB" id="A0A9D2M515"/>
<accession>A0A9D2M515</accession>
<gene>
    <name evidence="2" type="ORF">H9945_00435</name>
</gene>
<protein>
    <recommendedName>
        <fullName evidence="4">WG repeat-containing protein</fullName>
    </recommendedName>
</protein>
<name>A0A9D2M515_9FIRM</name>
<sequence>MRRLAVLLAAVLLAAWLALAPSAAEPPADAFVEAVPLGDFSEGLAFAHITRPDGTQADAYITADGQVACTLPEGYDYGYPFHEGYAVVRTLPRADGVTDFFTSETGDFASLSFLGARHGEDGPAAFNLIDTAGNLLFTGGPYRYLGAMGNGRLLAWVEEADGVQALYWLDAAENATLITRETAVRPTAFESLFNSRYTDGIAILREASPEGGQPRYGVYDTAGNRLFEFGAVEGGASGLVTDPKFTTFLVQYVDHEHTDDPEGIVIYATYDRPTNTLTPLQTFEDSGAGWFRIRQDPDAAPFLWQADHFTDGRNLMIEPGGFRILDTAWQTVVQNTALTIERIEYDYTGYDGHWIVVLPDGYTLLSTEGELAFAPQPSPLAHLGEGLIAAADGSVRSLAGEEVFRLPEGCRAIRNPLQTTADAPLGGLFCEGYAAVQADTGARLWIGLDGRALHTSSDFAAYQAWLP</sequence>
<reference evidence="2" key="2">
    <citation type="submission" date="2021-04" db="EMBL/GenBank/DDBJ databases">
        <authorList>
            <person name="Gilroy R."/>
        </authorList>
    </citation>
    <scope>NUCLEOTIDE SEQUENCE</scope>
    <source>
        <strain evidence="2">ChiBcec8-13705</strain>
    </source>
</reference>
<evidence type="ECO:0000313" key="2">
    <source>
        <dbReference type="EMBL" id="HJB40945.1"/>
    </source>
</evidence>